<dbReference type="InterPro" id="IPR000182">
    <property type="entry name" value="GNAT_dom"/>
</dbReference>
<dbReference type="InterPro" id="IPR016181">
    <property type="entry name" value="Acyl_CoA_acyltransferase"/>
</dbReference>
<dbReference type="EMBL" id="JAKJHZ010000007">
    <property type="protein sequence ID" value="MCF6378189.1"/>
    <property type="molecule type" value="Genomic_DNA"/>
</dbReference>
<gene>
    <name evidence="3" type="ORF">L2K70_11305</name>
</gene>
<evidence type="ECO:0000313" key="4">
    <source>
        <dbReference type="Proteomes" id="UP001201161"/>
    </source>
</evidence>
<dbReference type="Proteomes" id="UP001201161">
    <property type="component" value="Unassembled WGS sequence"/>
</dbReference>
<keyword evidence="3" id="KW-0808">Transferase</keyword>
<feature type="compositionally biased region" description="Basic and acidic residues" evidence="1">
    <location>
        <begin position="11"/>
        <end position="21"/>
    </location>
</feature>
<feature type="domain" description="N-acetyltransferase" evidence="2">
    <location>
        <begin position="7"/>
        <end position="168"/>
    </location>
</feature>
<keyword evidence="4" id="KW-1185">Reference proteome</keyword>
<name>A0ABS9HCG2_9ACTN</name>
<keyword evidence="3" id="KW-0012">Acyltransferase</keyword>
<dbReference type="RefSeq" id="WP_236401940.1">
    <property type="nucleotide sequence ID" value="NZ_JAKJHZ010000007.1"/>
</dbReference>
<proteinExistence type="predicted"/>
<dbReference type="PANTHER" id="PTHR43072">
    <property type="entry name" value="N-ACETYLTRANSFERASE"/>
    <property type="match status" value="1"/>
</dbReference>
<accession>A0ABS9HCG2</accession>
<dbReference type="EC" id="2.3.1.-" evidence="3"/>
<dbReference type="PROSITE" id="PS51186">
    <property type="entry name" value="GNAT"/>
    <property type="match status" value="1"/>
</dbReference>
<sequence length="348" mass="38198">MDADDTVVVRPRRDGDEQQVHALRERSADGGRVAFRPVHRVSDEEAARVRRPGSMSWVAEADGAVVGEASLHLSRVAAGEEVVRLAWLHGLSVDPDWRRRGIARRLTEARLGEVDRLDAPAVVAAAIQAGNAPSMASARRWCDRVLGRVHVTPVPPPRRAPSPHPTVTVRAATADDLDEVAAAVREAARQHALAPVTDAPELSRWLAATVEGDRVHDYLVAVDPAGRLLAGIGLQDEGRVQSLEIVSMPASIRFANRFLHVVPADGRMRNGNVRMPFVRDEAAARHLWQVARWQWRDRTSSLVTMTAPDGPLTAMLASPRWLPRTTLEVVVRDHPDVRLPDLPLAPWA</sequence>
<evidence type="ECO:0000256" key="1">
    <source>
        <dbReference type="SAM" id="MobiDB-lite"/>
    </source>
</evidence>
<dbReference type="Pfam" id="PF00583">
    <property type="entry name" value="Acetyltransf_1"/>
    <property type="match status" value="1"/>
</dbReference>
<reference evidence="3 4" key="1">
    <citation type="submission" date="2022-01" db="EMBL/GenBank/DDBJ databases">
        <title>Nocardioides sp. nov., an actinomycete isolated from mining soil.</title>
        <authorList>
            <person name="Liu L."/>
        </authorList>
    </citation>
    <scope>NUCLEOTIDE SEQUENCE [LARGE SCALE GENOMIC DNA]</scope>
    <source>
        <strain evidence="3 4">KLBMP 9356</strain>
    </source>
</reference>
<organism evidence="3 4">
    <name type="scientific">Nocardioides potassii</name>
    <dbReference type="NCBI Taxonomy" id="2911371"/>
    <lineage>
        <taxon>Bacteria</taxon>
        <taxon>Bacillati</taxon>
        <taxon>Actinomycetota</taxon>
        <taxon>Actinomycetes</taxon>
        <taxon>Propionibacteriales</taxon>
        <taxon>Nocardioidaceae</taxon>
        <taxon>Nocardioides</taxon>
    </lineage>
</organism>
<feature type="region of interest" description="Disordered" evidence="1">
    <location>
        <begin position="1"/>
        <end position="21"/>
    </location>
</feature>
<dbReference type="GO" id="GO:0016746">
    <property type="term" value="F:acyltransferase activity"/>
    <property type="evidence" value="ECO:0007669"/>
    <property type="project" value="UniProtKB-KW"/>
</dbReference>
<dbReference type="SUPFAM" id="SSF55729">
    <property type="entry name" value="Acyl-CoA N-acyltransferases (Nat)"/>
    <property type="match status" value="1"/>
</dbReference>
<comment type="caution">
    <text evidence="3">The sequence shown here is derived from an EMBL/GenBank/DDBJ whole genome shotgun (WGS) entry which is preliminary data.</text>
</comment>
<evidence type="ECO:0000313" key="3">
    <source>
        <dbReference type="EMBL" id="MCF6378189.1"/>
    </source>
</evidence>
<dbReference type="Gene3D" id="3.40.630.30">
    <property type="match status" value="2"/>
</dbReference>
<dbReference type="CDD" id="cd04301">
    <property type="entry name" value="NAT_SF"/>
    <property type="match status" value="1"/>
</dbReference>
<protein>
    <submittedName>
        <fullName evidence="3">GNAT family N-acetyltransferase</fullName>
        <ecNumber evidence="3">2.3.1.-</ecNumber>
    </submittedName>
</protein>
<evidence type="ECO:0000259" key="2">
    <source>
        <dbReference type="PROSITE" id="PS51186"/>
    </source>
</evidence>